<name>A0ABS5NYX2_9BACI</name>
<dbReference type="PROSITE" id="PS51186">
    <property type="entry name" value="GNAT"/>
    <property type="match status" value="1"/>
</dbReference>
<accession>A0ABS5NYX2</accession>
<dbReference type="Pfam" id="PF00583">
    <property type="entry name" value="Acetyltransf_1"/>
    <property type="match status" value="1"/>
</dbReference>
<protein>
    <submittedName>
        <fullName evidence="2">GNAT family N-acetyltransferase</fullName>
    </submittedName>
</protein>
<evidence type="ECO:0000313" key="3">
    <source>
        <dbReference type="Proteomes" id="UP000681027"/>
    </source>
</evidence>
<feature type="domain" description="N-acetyltransferase" evidence="1">
    <location>
        <begin position="3"/>
        <end position="156"/>
    </location>
</feature>
<gene>
    <name evidence="2" type="ORF">KHA94_23315</name>
</gene>
<evidence type="ECO:0000259" key="1">
    <source>
        <dbReference type="PROSITE" id="PS51186"/>
    </source>
</evidence>
<dbReference type="EMBL" id="JAGYPM010000008">
    <property type="protein sequence ID" value="MBS4193042.1"/>
    <property type="molecule type" value="Genomic_DNA"/>
</dbReference>
<dbReference type="InterPro" id="IPR000182">
    <property type="entry name" value="GNAT_dom"/>
</dbReference>
<dbReference type="Gene3D" id="3.40.630.30">
    <property type="match status" value="1"/>
</dbReference>
<reference evidence="2 3" key="1">
    <citation type="submission" date="2021-05" db="EMBL/GenBank/DDBJ databases">
        <title>Novel Bacillus species.</title>
        <authorList>
            <person name="Liu G."/>
        </authorList>
    </citation>
    <scope>NUCLEOTIDE SEQUENCE [LARGE SCALE GENOMIC DNA]</scope>
    <source>
        <strain evidence="2 3">FJAT-49705</strain>
    </source>
</reference>
<dbReference type="RefSeq" id="WP_213104486.1">
    <property type="nucleotide sequence ID" value="NZ_JAGYPM010000008.1"/>
</dbReference>
<dbReference type="SUPFAM" id="SSF55729">
    <property type="entry name" value="Acyl-CoA N-acyltransferases (Nat)"/>
    <property type="match status" value="1"/>
</dbReference>
<proteinExistence type="predicted"/>
<evidence type="ECO:0000313" key="2">
    <source>
        <dbReference type="EMBL" id="MBS4193042.1"/>
    </source>
</evidence>
<sequence length="156" mass="18124">MQFFIKNMCEDFAIQILKWNYNAPYDFYNNEVNSDSIKEMLENPYYVVEDNYKKLVGFFCTGASAQVPIGSQFGAYSEDFIDIGIGMKPELTGQGLGYMFFSFVLHHIQETNKDVPIRLTVAKFNKRAIHLYEKIGFKEVMEFSNEKANFQTMVKI</sequence>
<keyword evidence="3" id="KW-1185">Reference proteome</keyword>
<organism evidence="2 3">
    <name type="scientific">Cytobacillus citreus</name>
    <dbReference type="NCBI Taxonomy" id="2833586"/>
    <lineage>
        <taxon>Bacteria</taxon>
        <taxon>Bacillati</taxon>
        <taxon>Bacillota</taxon>
        <taxon>Bacilli</taxon>
        <taxon>Bacillales</taxon>
        <taxon>Bacillaceae</taxon>
        <taxon>Cytobacillus</taxon>
    </lineage>
</organism>
<comment type="caution">
    <text evidence="2">The sequence shown here is derived from an EMBL/GenBank/DDBJ whole genome shotgun (WGS) entry which is preliminary data.</text>
</comment>
<dbReference type="Proteomes" id="UP000681027">
    <property type="component" value="Unassembled WGS sequence"/>
</dbReference>
<dbReference type="InterPro" id="IPR016181">
    <property type="entry name" value="Acyl_CoA_acyltransferase"/>
</dbReference>